<keyword evidence="3" id="KW-1185">Reference proteome</keyword>
<gene>
    <name evidence="2" type="ORF">I8J30_18310</name>
</gene>
<keyword evidence="1" id="KW-0472">Membrane</keyword>
<evidence type="ECO:0000313" key="3">
    <source>
        <dbReference type="Proteomes" id="UP000673394"/>
    </source>
</evidence>
<feature type="transmembrane region" description="Helical" evidence="1">
    <location>
        <begin position="12"/>
        <end position="35"/>
    </location>
</feature>
<keyword evidence="1" id="KW-0812">Transmembrane</keyword>
<evidence type="ECO:0000256" key="1">
    <source>
        <dbReference type="SAM" id="Phobius"/>
    </source>
</evidence>
<dbReference type="Proteomes" id="UP000673394">
    <property type="component" value="Unassembled WGS sequence"/>
</dbReference>
<protein>
    <submittedName>
        <fullName evidence="2">Uncharacterized protein</fullName>
    </submittedName>
</protein>
<dbReference type="EMBL" id="JAGKSP010000007">
    <property type="protein sequence ID" value="MBP3964675.1"/>
    <property type="molecule type" value="Genomic_DNA"/>
</dbReference>
<name>A0ABS5CFQ4_9BACL</name>
<accession>A0ABS5CFQ4</accession>
<keyword evidence="1" id="KW-1133">Transmembrane helix</keyword>
<proteinExistence type="predicted"/>
<organism evidence="2 3">
    <name type="scientific">Paenibacillus lignilyticus</name>
    <dbReference type="NCBI Taxonomy" id="1172615"/>
    <lineage>
        <taxon>Bacteria</taxon>
        <taxon>Bacillati</taxon>
        <taxon>Bacillota</taxon>
        <taxon>Bacilli</taxon>
        <taxon>Bacillales</taxon>
        <taxon>Paenibacillaceae</taxon>
        <taxon>Paenibacillus</taxon>
    </lineage>
</organism>
<feature type="transmembrane region" description="Helical" evidence="1">
    <location>
        <begin position="55"/>
        <end position="76"/>
    </location>
</feature>
<dbReference type="RefSeq" id="WP_210660449.1">
    <property type="nucleotide sequence ID" value="NZ_JAGKSP010000007.1"/>
</dbReference>
<evidence type="ECO:0000313" key="2">
    <source>
        <dbReference type="EMBL" id="MBP3964675.1"/>
    </source>
</evidence>
<reference evidence="2 3" key="1">
    <citation type="submission" date="2021-04" db="EMBL/GenBank/DDBJ databases">
        <title>Paenibacillus sp. DLE-14 whole genome sequence.</title>
        <authorList>
            <person name="Ham Y.J."/>
        </authorList>
    </citation>
    <scope>NUCLEOTIDE SEQUENCE [LARGE SCALE GENOMIC DNA]</scope>
    <source>
        <strain evidence="2 3">DLE-14</strain>
    </source>
</reference>
<comment type="caution">
    <text evidence="2">The sequence shown here is derived from an EMBL/GenBank/DDBJ whole genome shotgun (WGS) entry which is preliminary data.</text>
</comment>
<sequence length="80" mass="8910">MENKTYMKLGAIFMLTGAAIYTIERCVKLIAYAVATSNSANMDLYANNLGGVGLFFGNFFVWFFLFIGFVLLAFGFPARK</sequence>